<name>A0ABU7C0P2_9TELE</name>
<keyword evidence="3" id="KW-1185">Reference proteome</keyword>
<dbReference type="Proteomes" id="UP001345963">
    <property type="component" value="Unassembled WGS sequence"/>
</dbReference>
<protein>
    <submittedName>
        <fullName evidence="2">Uncharacterized protein</fullName>
    </submittedName>
</protein>
<evidence type="ECO:0000256" key="1">
    <source>
        <dbReference type="SAM" id="MobiDB-lite"/>
    </source>
</evidence>
<sequence>MANSTISDLPPHGHTPKLTAKKSSALIIEAAKRAMEKLQGSTDWTLFPEKKRVTTSWLDTSDLPPKLNVTVSSRAWSTS</sequence>
<proteinExistence type="predicted"/>
<accession>A0ABU7C0P2</accession>
<evidence type="ECO:0000313" key="3">
    <source>
        <dbReference type="Proteomes" id="UP001345963"/>
    </source>
</evidence>
<organism evidence="2 3">
    <name type="scientific">Ataeniobius toweri</name>
    <dbReference type="NCBI Taxonomy" id="208326"/>
    <lineage>
        <taxon>Eukaryota</taxon>
        <taxon>Metazoa</taxon>
        <taxon>Chordata</taxon>
        <taxon>Craniata</taxon>
        <taxon>Vertebrata</taxon>
        <taxon>Euteleostomi</taxon>
        <taxon>Actinopterygii</taxon>
        <taxon>Neopterygii</taxon>
        <taxon>Teleostei</taxon>
        <taxon>Neoteleostei</taxon>
        <taxon>Acanthomorphata</taxon>
        <taxon>Ovalentaria</taxon>
        <taxon>Atherinomorphae</taxon>
        <taxon>Cyprinodontiformes</taxon>
        <taxon>Goodeidae</taxon>
        <taxon>Ataeniobius</taxon>
    </lineage>
</organism>
<evidence type="ECO:0000313" key="2">
    <source>
        <dbReference type="EMBL" id="MED6256253.1"/>
    </source>
</evidence>
<feature type="region of interest" description="Disordered" evidence="1">
    <location>
        <begin position="1"/>
        <end position="21"/>
    </location>
</feature>
<dbReference type="EMBL" id="JAHUTI010073802">
    <property type="protein sequence ID" value="MED6256253.1"/>
    <property type="molecule type" value="Genomic_DNA"/>
</dbReference>
<gene>
    <name evidence="2" type="ORF">ATANTOWER_022635</name>
</gene>
<reference evidence="2 3" key="1">
    <citation type="submission" date="2021-07" db="EMBL/GenBank/DDBJ databases">
        <authorList>
            <person name="Palmer J.M."/>
        </authorList>
    </citation>
    <scope>NUCLEOTIDE SEQUENCE [LARGE SCALE GENOMIC DNA]</scope>
    <source>
        <strain evidence="2 3">AT_MEX2019</strain>
        <tissue evidence="2">Muscle</tissue>
    </source>
</reference>
<comment type="caution">
    <text evidence="2">The sequence shown here is derived from an EMBL/GenBank/DDBJ whole genome shotgun (WGS) entry which is preliminary data.</text>
</comment>